<keyword evidence="5 7" id="KW-0408">Iron</keyword>
<dbReference type="InterPro" id="IPR012218">
    <property type="entry name" value="Cyt_c_BACSU-c550-type"/>
</dbReference>
<reference evidence="11 12" key="1">
    <citation type="submission" date="2020-01" db="EMBL/GenBank/DDBJ databases">
        <authorList>
            <person name="Gulvik C.A."/>
            <person name="Batra D.G."/>
        </authorList>
    </citation>
    <scope>NUCLEOTIDE SEQUENCE [LARGE SCALE GENOMIC DNA]</scope>
    <source>
        <strain evidence="11 12">W9323</strain>
    </source>
</reference>
<feature type="region of interest" description="Disordered" evidence="8">
    <location>
        <begin position="82"/>
        <end position="107"/>
    </location>
</feature>
<keyword evidence="1" id="KW-0813">Transport</keyword>
<keyword evidence="12" id="KW-1185">Reference proteome</keyword>
<keyword evidence="9" id="KW-0732">Signal</keyword>
<feature type="domain" description="Cytochrome c" evidence="10">
    <location>
        <begin position="33"/>
        <end position="107"/>
    </location>
</feature>
<keyword evidence="4" id="KW-0249">Electron transport</keyword>
<dbReference type="Pfam" id="PF13442">
    <property type="entry name" value="Cytochrome_CBB3"/>
    <property type="match status" value="1"/>
</dbReference>
<accession>A0A7D3XKH5</accession>
<dbReference type="RefSeq" id="WP_173224509.1">
    <property type="nucleotide sequence ID" value="NZ_CP048104.1"/>
</dbReference>
<dbReference type="GO" id="GO:0016020">
    <property type="term" value="C:membrane"/>
    <property type="evidence" value="ECO:0007669"/>
    <property type="project" value="InterPro"/>
</dbReference>
<evidence type="ECO:0000256" key="5">
    <source>
        <dbReference type="ARBA" id="ARBA00023004"/>
    </source>
</evidence>
<dbReference type="KEGG" id="kpul:GXN76_15195"/>
<dbReference type="SUPFAM" id="SSF46626">
    <property type="entry name" value="Cytochrome c"/>
    <property type="match status" value="1"/>
</dbReference>
<dbReference type="AlphaFoldDB" id="A0A7D3XKH5"/>
<organism evidence="11 12">
    <name type="scientific">Kroppenstedtia pulmonis</name>
    <dbReference type="NCBI Taxonomy" id="1380685"/>
    <lineage>
        <taxon>Bacteria</taxon>
        <taxon>Bacillati</taxon>
        <taxon>Bacillota</taxon>
        <taxon>Bacilli</taxon>
        <taxon>Bacillales</taxon>
        <taxon>Thermoactinomycetaceae</taxon>
        <taxon>Kroppenstedtia</taxon>
    </lineage>
</organism>
<dbReference type="PROSITE" id="PS51007">
    <property type="entry name" value="CYTC"/>
    <property type="match status" value="1"/>
</dbReference>
<evidence type="ECO:0000256" key="4">
    <source>
        <dbReference type="ARBA" id="ARBA00022982"/>
    </source>
</evidence>
<evidence type="ECO:0000313" key="11">
    <source>
        <dbReference type="EMBL" id="QKG85659.1"/>
    </source>
</evidence>
<protein>
    <submittedName>
        <fullName evidence="11">Cytochrome c</fullName>
    </submittedName>
</protein>
<comment type="PTM">
    <text evidence="6">Binds 1 heme c group covalently per subunit.</text>
</comment>
<evidence type="ECO:0000256" key="3">
    <source>
        <dbReference type="ARBA" id="ARBA00022723"/>
    </source>
</evidence>
<feature type="binding site" description="axial binding residue" evidence="7">
    <location>
        <position position="51"/>
    </location>
    <ligand>
        <name>heme c</name>
        <dbReference type="ChEBI" id="CHEBI:61717"/>
    </ligand>
    <ligandPart>
        <name>Fe</name>
        <dbReference type="ChEBI" id="CHEBI:18248"/>
    </ligandPart>
</feature>
<dbReference type="PIRSF" id="PIRSF000025">
    <property type="entry name" value="Cytc_Bsub_c550"/>
    <property type="match status" value="1"/>
</dbReference>
<dbReference type="InterPro" id="IPR051811">
    <property type="entry name" value="Cytochrome_c550/c551-like"/>
</dbReference>
<dbReference type="GO" id="GO:0009055">
    <property type="term" value="F:electron transfer activity"/>
    <property type="evidence" value="ECO:0007669"/>
    <property type="project" value="InterPro"/>
</dbReference>
<dbReference type="EMBL" id="CP048104">
    <property type="protein sequence ID" value="QKG85659.1"/>
    <property type="molecule type" value="Genomic_DNA"/>
</dbReference>
<evidence type="ECO:0000256" key="8">
    <source>
        <dbReference type="SAM" id="MobiDB-lite"/>
    </source>
</evidence>
<keyword evidence="3 7" id="KW-0479">Metal-binding</keyword>
<feature type="binding site" description="axial binding residue" evidence="7">
    <location>
        <position position="86"/>
    </location>
    <ligand>
        <name>heme c</name>
        <dbReference type="ChEBI" id="CHEBI:61717"/>
    </ligand>
    <ligandPart>
        <name>Fe</name>
        <dbReference type="ChEBI" id="CHEBI:18248"/>
    </ligandPart>
</feature>
<dbReference type="PANTHER" id="PTHR37823:SF2">
    <property type="entry name" value="CYTOCHROME C-550"/>
    <property type="match status" value="1"/>
</dbReference>
<dbReference type="InterPro" id="IPR036909">
    <property type="entry name" value="Cyt_c-like_dom_sf"/>
</dbReference>
<name>A0A7D3XKH5_9BACL</name>
<dbReference type="PANTHER" id="PTHR37823">
    <property type="entry name" value="CYTOCHROME C-553-LIKE"/>
    <property type="match status" value="1"/>
</dbReference>
<evidence type="ECO:0000256" key="6">
    <source>
        <dbReference type="PIRSR" id="PIRSR000025-1"/>
    </source>
</evidence>
<evidence type="ECO:0000259" key="10">
    <source>
        <dbReference type="PROSITE" id="PS51007"/>
    </source>
</evidence>
<proteinExistence type="predicted"/>
<gene>
    <name evidence="11" type="ORF">GXN76_15195</name>
</gene>
<dbReference type="InterPro" id="IPR009056">
    <property type="entry name" value="Cyt_c-like_dom"/>
</dbReference>
<sequence length="107" mass="11704">MKTWKWVMASAASLMILAGCGQDTDEGKQGATQEQASGPEKLYQNYCASCHGQNLEGNMGPELKGVGDNMSKEDIELIIEKGRGQMPAQNRVSPEDRASLAEWLMKQ</sequence>
<feature type="signal peptide" evidence="9">
    <location>
        <begin position="1"/>
        <end position="21"/>
    </location>
</feature>
<dbReference type="GO" id="GO:0005506">
    <property type="term" value="F:iron ion binding"/>
    <property type="evidence" value="ECO:0007669"/>
    <property type="project" value="InterPro"/>
</dbReference>
<feature type="binding site" description="covalent" evidence="6">
    <location>
        <position position="50"/>
    </location>
    <ligand>
        <name>heme c</name>
        <dbReference type="ChEBI" id="CHEBI:61717"/>
    </ligand>
</feature>
<dbReference type="GO" id="GO:0020037">
    <property type="term" value="F:heme binding"/>
    <property type="evidence" value="ECO:0007669"/>
    <property type="project" value="InterPro"/>
</dbReference>
<keyword evidence="2 6" id="KW-0349">Heme</keyword>
<dbReference type="Gene3D" id="1.10.760.10">
    <property type="entry name" value="Cytochrome c-like domain"/>
    <property type="match status" value="1"/>
</dbReference>
<dbReference type="PROSITE" id="PS51257">
    <property type="entry name" value="PROKAR_LIPOPROTEIN"/>
    <property type="match status" value="1"/>
</dbReference>
<feature type="chain" id="PRO_5039649967" evidence="9">
    <location>
        <begin position="22"/>
        <end position="107"/>
    </location>
</feature>
<evidence type="ECO:0000256" key="1">
    <source>
        <dbReference type="ARBA" id="ARBA00022448"/>
    </source>
</evidence>
<feature type="binding site" description="covalent" evidence="6">
    <location>
        <position position="47"/>
    </location>
    <ligand>
        <name>heme c</name>
        <dbReference type="ChEBI" id="CHEBI:61717"/>
    </ligand>
</feature>
<evidence type="ECO:0000256" key="7">
    <source>
        <dbReference type="PIRSR" id="PIRSR000025-2"/>
    </source>
</evidence>
<evidence type="ECO:0000256" key="9">
    <source>
        <dbReference type="SAM" id="SignalP"/>
    </source>
</evidence>
<evidence type="ECO:0000256" key="2">
    <source>
        <dbReference type="ARBA" id="ARBA00022617"/>
    </source>
</evidence>
<evidence type="ECO:0000313" key="12">
    <source>
        <dbReference type="Proteomes" id="UP000503088"/>
    </source>
</evidence>
<dbReference type="Proteomes" id="UP000503088">
    <property type="component" value="Chromosome"/>
</dbReference>